<dbReference type="InterPro" id="IPR006595">
    <property type="entry name" value="CTLH_C"/>
</dbReference>
<reference evidence="5 6" key="1">
    <citation type="submission" date="2011-02" db="EMBL/GenBank/DDBJ databases">
        <title>The Genome Sequence of Sphaeroforma arctica JP610.</title>
        <authorList>
            <consortium name="The Broad Institute Genome Sequencing Platform"/>
            <person name="Russ C."/>
            <person name="Cuomo C."/>
            <person name="Young S.K."/>
            <person name="Zeng Q."/>
            <person name="Gargeya S."/>
            <person name="Alvarado L."/>
            <person name="Berlin A."/>
            <person name="Chapman S.B."/>
            <person name="Chen Z."/>
            <person name="Freedman E."/>
            <person name="Gellesch M."/>
            <person name="Goldberg J."/>
            <person name="Griggs A."/>
            <person name="Gujja S."/>
            <person name="Heilman E."/>
            <person name="Heiman D."/>
            <person name="Howarth C."/>
            <person name="Mehta T."/>
            <person name="Neiman D."/>
            <person name="Pearson M."/>
            <person name="Roberts A."/>
            <person name="Saif S."/>
            <person name="Shea T."/>
            <person name="Shenoy N."/>
            <person name="Sisk P."/>
            <person name="Stolte C."/>
            <person name="Sykes S."/>
            <person name="White J."/>
            <person name="Yandava C."/>
            <person name="Burger G."/>
            <person name="Gray M.W."/>
            <person name="Holland P.W.H."/>
            <person name="King N."/>
            <person name="Lang F.B.F."/>
            <person name="Roger A.J."/>
            <person name="Ruiz-Trillo I."/>
            <person name="Haas B."/>
            <person name="Nusbaum C."/>
            <person name="Birren B."/>
        </authorList>
    </citation>
    <scope>NUCLEOTIDE SEQUENCE [LARGE SCALE GENOMIC DNA]</scope>
    <source>
        <strain evidence="5 6">JP610</strain>
    </source>
</reference>
<dbReference type="PROSITE" id="PS50896">
    <property type="entry name" value="LISH"/>
    <property type="match status" value="1"/>
</dbReference>
<dbReference type="PROSITE" id="PS00678">
    <property type="entry name" value="WD_REPEATS_1"/>
    <property type="match status" value="2"/>
</dbReference>
<sequence length="555" mass="63229">MKEGRTFRNTHQIIMPLELSHKHNQNECLEGSERREELVRIQIQALRSMGYEQSAELLQRESGFKLESDVVQSFRECLLKGEWTSVLAFIDDALRDEPNKKNEVAFLVYEQEYLEHVHNGETVSALECLQTRLTPLVMKAEAVSGTTEQVRVLSSTRLHSLSSVLMCDGPSVLESKMHWGSGSNQHKSRMALLTSIQGYFPASLMMAENRLDALIHQAEQYQQSECRYHNGSDPTQPPSLLVDHRCSPKSLPRVTKHIFTNHTDEVWFVKFSNSGEYLAAASKDQTVCIWEVATYALKHTLRGHSMPISFVSWSWDDKLLLTCSNDKSVRMWDLEKEKEGGTLLLDIQEHTQSVTSCAWSPKKDFFISAGLDQLMCVWDMSGNKLHSWEGVRINDLSVTRDGKYLVGICHEKKIRIYDMKTFAEEQIQENDSITSLSVSADSKFLLVNLSSQEIHLWNLDERRLITKYYGQKQGKFVIRSCFGGHNDAFVISGSEDYNIYMWHRNSAELLDVLEGHLGTVNSVTWSPTNPRLFASCSDDKTVRLWGVDDNPSGTS</sequence>
<evidence type="ECO:0000256" key="3">
    <source>
        <dbReference type="PROSITE-ProRule" id="PRU00221"/>
    </source>
</evidence>
<dbReference type="SUPFAM" id="SSF50978">
    <property type="entry name" value="WD40 repeat-like"/>
    <property type="match status" value="1"/>
</dbReference>
<dbReference type="STRING" id="667725.A0A0L0GEA8"/>
<dbReference type="InterPro" id="IPR019775">
    <property type="entry name" value="WD40_repeat_CS"/>
</dbReference>
<name>A0A0L0GEA8_9EUKA</name>
<organism evidence="5 6">
    <name type="scientific">Sphaeroforma arctica JP610</name>
    <dbReference type="NCBI Taxonomy" id="667725"/>
    <lineage>
        <taxon>Eukaryota</taxon>
        <taxon>Ichthyosporea</taxon>
        <taxon>Ichthyophonida</taxon>
        <taxon>Sphaeroforma</taxon>
    </lineage>
</organism>
<dbReference type="PANTHER" id="PTHR22838">
    <property type="entry name" value="WD REPEAT PROTEIN 26-RELATED"/>
    <property type="match status" value="1"/>
</dbReference>
<dbReference type="AlphaFoldDB" id="A0A0L0GEA8"/>
<dbReference type="Proteomes" id="UP000054560">
    <property type="component" value="Unassembled WGS sequence"/>
</dbReference>
<protein>
    <recommendedName>
        <fullName evidence="4">CTLH domain-containing protein</fullName>
    </recommendedName>
</protein>
<feature type="repeat" description="WD" evidence="3">
    <location>
        <begin position="513"/>
        <end position="555"/>
    </location>
</feature>
<evidence type="ECO:0000313" key="6">
    <source>
        <dbReference type="Proteomes" id="UP000054560"/>
    </source>
</evidence>
<dbReference type="PRINTS" id="PR00320">
    <property type="entry name" value="GPROTEINBRPT"/>
</dbReference>
<dbReference type="Pfam" id="PF00400">
    <property type="entry name" value="WD40"/>
    <property type="match status" value="4"/>
</dbReference>
<feature type="repeat" description="WD" evidence="3">
    <location>
        <begin position="347"/>
        <end position="381"/>
    </location>
</feature>
<dbReference type="InterPro" id="IPR015943">
    <property type="entry name" value="WD40/YVTN_repeat-like_dom_sf"/>
</dbReference>
<dbReference type="Gene3D" id="2.130.10.10">
    <property type="entry name" value="YVTN repeat-like/Quinoprotein amine dehydrogenase"/>
    <property type="match status" value="2"/>
</dbReference>
<feature type="repeat" description="WD" evidence="3">
    <location>
        <begin position="259"/>
        <end position="300"/>
    </location>
</feature>
<dbReference type="InterPro" id="IPR051350">
    <property type="entry name" value="WD_repeat-ST_regulator"/>
</dbReference>
<evidence type="ECO:0000256" key="1">
    <source>
        <dbReference type="ARBA" id="ARBA00022574"/>
    </source>
</evidence>
<feature type="repeat" description="WD" evidence="3">
    <location>
        <begin position="301"/>
        <end position="342"/>
    </location>
</feature>
<dbReference type="GeneID" id="25901012"/>
<evidence type="ECO:0000259" key="4">
    <source>
        <dbReference type="PROSITE" id="PS50897"/>
    </source>
</evidence>
<dbReference type="InterPro" id="IPR020472">
    <property type="entry name" value="WD40_PAC1"/>
</dbReference>
<dbReference type="InterPro" id="IPR006594">
    <property type="entry name" value="LisH"/>
</dbReference>
<dbReference type="PROSITE" id="PS50082">
    <property type="entry name" value="WD_REPEATS_2"/>
    <property type="match status" value="4"/>
</dbReference>
<dbReference type="PANTHER" id="PTHR22838:SF0">
    <property type="entry name" value="WD REPEAT-CONTAINING PROTEIN 26"/>
    <property type="match status" value="1"/>
</dbReference>
<keyword evidence="2" id="KW-0677">Repeat</keyword>
<evidence type="ECO:0000256" key="2">
    <source>
        <dbReference type="ARBA" id="ARBA00022737"/>
    </source>
</evidence>
<proteinExistence type="predicted"/>
<dbReference type="PROSITE" id="PS50897">
    <property type="entry name" value="CTLH"/>
    <property type="match status" value="1"/>
</dbReference>
<dbReference type="InterPro" id="IPR001680">
    <property type="entry name" value="WD40_rpt"/>
</dbReference>
<dbReference type="eggNOG" id="KOG0293">
    <property type="taxonomic scope" value="Eukaryota"/>
</dbReference>
<evidence type="ECO:0000313" key="5">
    <source>
        <dbReference type="EMBL" id="KNC87367.1"/>
    </source>
</evidence>
<dbReference type="EMBL" id="KQ241612">
    <property type="protein sequence ID" value="KNC87367.1"/>
    <property type="molecule type" value="Genomic_DNA"/>
</dbReference>
<keyword evidence="6" id="KW-1185">Reference proteome</keyword>
<dbReference type="PROSITE" id="PS50294">
    <property type="entry name" value="WD_REPEATS_REGION"/>
    <property type="match status" value="4"/>
</dbReference>
<dbReference type="OrthoDB" id="972532at2759"/>
<dbReference type="CDD" id="cd00200">
    <property type="entry name" value="WD40"/>
    <property type="match status" value="1"/>
</dbReference>
<dbReference type="SMART" id="SM00668">
    <property type="entry name" value="CTLH"/>
    <property type="match status" value="1"/>
</dbReference>
<keyword evidence="1 3" id="KW-0853">WD repeat</keyword>
<dbReference type="SMART" id="SM00320">
    <property type="entry name" value="WD40"/>
    <property type="match status" value="7"/>
</dbReference>
<gene>
    <name evidence="5" type="ORF">SARC_00508</name>
</gene>
<dbReference type="InterPro" id="IPR036322">
    <property type="entry name" value="WD40_repeat_dom_sf"/>
</dbReference>
<dbReference type="Pfam" id="PF23627">
    <property type="entry name" value="LisH_WDR26"/>
    <property type="match status" value="1"/>
</dbReference>
<dbReference type="RefSeq" id="XP_014161269.1">
    <property type="nucleotide sequence ID" value="XM_014305794.1"/>
</dbReference>
<feature type="domain" description="CTLH" evidence="4">
    <location>
        <begin position="67"/>
        <end position="124"/>
    </location>
</feature>
<accession>A0A0L0GEA8</accession>